<evidence type="ECO:0000313" key="1">
    <source>
        <dbReference type="EMBL" id="TFY93407.1"/>
    </source>
</evidence>
<protein>
    <submittedName>
        <fullName evidence="1">Uncharacterized protein</fullName>
    </submittedName>
</protein>
<proteinExistence type="predicted"/>
<name>A0A4Z0B4E2_9PSED</name>
<dbReference type="Proteomes" id="UP000297734">
    <property type="component" value="Unassembled WGS sequence"/>
</dbReference>
<gene>
    <name evidence="1" type="ORF">DYL61_14145</name>
</gene>
<sequence>MRACGKPQRRAQPLWRGSLLPLGCVAAPNLGSAAHSSGSKLPRHSEAYFLKRSVSASATAGCTNLVISPPKAAISRTNVEEMNE</sequence>
<reference evidence="1 2" key="1">
    <citation type="journal article" date="2019" name="Syst. Appl. Microbiol.">
        <title>New species of pathogenic Pseudomonas isolated from citrus in Tunisia: Proposal of Pseudomonas kairouanensis sp. nov. and Pseudomonas nabeulensis sp. nov.</title>
        <authorList>
            <person name="Oueslati M."/>
            <person name="Mulet M."/>
            <person name="Gomila M."/>
            <person name="Berge O."/>
            <person name="Hajlaoui M.R."/>
            <person name="Lalucat J."/>
            <person name="Sadfi-Zouaoui N."/>
            <person name="Garcia-Valdes E."/>
        </authorList>
    </citation>
    <scope>NUCLEOTIDE SEQUENCE [LARGE SCALE GENOMIC DNA]</scope>
    <source>
        <strain evidence="1 2">E10B</strain>
    </source>
</reference>
<dbReference type="AlphaFoldDB" id="A0A4Z0B4E2"/>
<organism evidence="1 2">
    <name type="scientific">Pseudomonas nabeulensis</name>
    <dbReference type="NCBI Taxonomy" id="2293833"/>
    <lineage>
        <taxon>Bacteria</taxon>
        <taxon>Pseudomonadati</taxon>
        <taxon>Pseudomonadota</taxon>
        <taxon>Gammaproteobacteria</taxon>
        <taxon>Pseudomonadales</taxon>
        <taxon>Pseudomonadaceae</taxon>
        <taxon>Pseudomonas</taxon>
    </lineage>
</organism>
<keyword evidence="2" id="KW-1185">Reference proteome</keyword>
<evidence type="ECO:0000313" key="2">
    <source>
        <dbReference type="Proteomes" id="UP000297734"/>
    </source>
</evidence>
<accession>A0A4Z0B4E2</accession>
<dbReference type="OrthoDB" id="7033003at2"/>
<dbReference type="EMBL" id="QUZT01000023">
    <property type="protein sequence ID" value="TFY93407.1"/>
    <property type="molecule type" value="Genomic_DNA"/>
</dbReference>
<comment type="caution">
    <text evidence="1">The sequence shown here is derived from an EMBL/GenBank/DDBJ whole genome shotgun (WGS) entry which is preliminary data.</text>
</comment>